<dbReference type="EMBL" id="JAUESC010000383">
    <property type="protein sequence ID" value="KAK0584083.1"/>
    <property type="molecule type" value="Genomic_DNA"/>
</dbReference>
<gene>
    <name evidence="1" type="ORF">LWI29_007330</name>
</gene>
<evidence type="ECO:0000313" key="2">
    <source>
        <dbReference type="Proteomes" id="UP001168877"/>
    </source>
</evidence>
<evidence type="ECO:0000313" key="1">
    <source>
        <dbReference type="EMBL" id="KAK0584083.1"/>
    </source>
</evidence>
<accession>A0AA39VN27</accession>
<sequence length="86" mass="9354">MYRFRASTTGDEVVDAAGLGQWIHVSVPTGSCASLLHVSVPTVVDVAAVTAATSNDDGDGDGCGMMMKKMMRRWDDDEEEEWMENI</sequence>
<organism evidence="1 2">
    <name type="scientific">Acer saccharum</name>
    <name type="common">Sugar maple</name>
    <dbReference type="NCBI Taxonomy" id="4024"/>
    <lineage>
        <taxon>Eukaryota</taxon>
        <taxon>Viridiplantae</taxon>
        <taxon>Streptophyta</taxon>
        <taxon>Embryophyta</taxon>
        <taxon>Tracheophyta</taxon>
        <taxon>Spermatophyta</taxon>
        <taxon>Magnoliopsida</taxon>
        <taxon>eudicotyledons</taxon>
        <taxon>Gunneridae</taxon>
        <taxon>Pentapetalae</taxon>
        <taxon>rosids</taxon>
        <taxon>malvids</taxon>
        <taxon>Sapindales</taxon>
        <taxon>Sapindaceae</taxon>
        <taxon>Hippocastanoideae</taxon>
        <taxon>Acereae</taxon>
        <taxon>Acer</taxon>
    </lineage>
</organism>
<proteinExistence type="predicted"/>
<protein>
    <submittedName>
        <fullName evidence="1">Uncharacterized protein</fullName>
    </submittedName>
</protein>
<name>A0AA39VN27_ACESA</name>
<comment type="caution">
    <text evidence="1">The sequence shown here is derived from an EMBL/GenBank/DDBJ whole genome shotgun (WGS) entry which is preliminary data.</text>
</comment>
<reference evidence="1" key="2">
    <citation type="submission" date="2023-06" db="EMBL/GenBank/DDBJ databases">
        <authorList>
            <person name="Swenson N.G."/>
            <person name="Wegrzyn J.L."/>
            <person name="Mcevoy S.L."/>
        </authorList>
    </citation>
    <scope>NUCLEOTIDE SEQUENCE</scope>
    <source>
        <strain evidence="1">NS2018</strain>
        <tissue evidence="1">Leaf</tissue>
    </source>
</reference>
<reference evidence="1" key="1">
    <citation type="journal article" date="2022" name="Plant J.">
        <title>Strategies of tolerance reflected in two North American maple genomes.</title>
        <authorList>
            <person name="McEvoy S.L."/>
            <person name="Sezen U.U."/>
            <person name="Trouern-Trend A."/>
            <person name="McMahon S.M."/>
            <person name="Schaberg P.G."/>
            <person name="Yang J."/>
            <person name="Wegrzyn J.L."/>
            <person name="Swenson N.G."/>
        </authorList>
    </citation>
    <scope>NUCLEOTIDE SEQUENCE</scope>
    <source>
        <strain evidence="1">NS2018</strain>
    </source>
</reference>
<dbReference type="Proteomes" id="UP001168877">
    <property type="component" value="Unassembled WGS sequence"/>
</dbReference>
<keyword evidence="2" id="KW-1185">Reference proteome</keyword>
<dbReference type="AlphaFoldDB" id="A0AA39VN27"/>